<feature type="transmembrane region" description="Helical" evidence="1">
    <location>
        <begin position="228"/>
        <end position="252"/>
    </location>
</feature>
<dbReference type="Proteomes" id="UP000663842">
    <property type="component" value="Unassembled WGS sequence"/>
</dbReference>
<evidence type="ECO:0000313" key="2">
    <source>
        <dbReference type="EMBL" id="CAF4126128.1"/>
    </source>
</evidence>
<dbReference type="AlphaFoldDB" id="A0A819WR92"/>
<name>A0A819WR92_9BILA</name>
<keyword evidence="1" id="KW-0472">Membrane</keyword>
<comment type="caution">
    <text evidence="2">The sequence shown here is derived from an EMBL/GenBank/DDBJ whole genome shotgun (WGS) entry which is preliminary data.</text>
</comment>
<keyword evidence="1" id="KW-1133">Transmembrane helix</keyword>
<protein>
    <recommendedName>
        <fullName evidence="4">Cadherin domain-containing protein</fullName>
    </recommendedName>
</protein>
<sequence length="360" mass="42113">NIFLNENFPLRDYFHSCLNNQTKELILIDSTNAFDMNKNYNLILRKYLNIKQQENDELTLENNQTDAGYPYFSQSFYTLTSNNISHFVLPSLPSYVKYNSSKPNESLIDEKMLRLRNNLTRRSIEISSSDFIYQIQAYDPDLLFNQQTNPLQPSIEYEIDPQENLEIEHYTDRIFLKNINQTVYNLTVILTDFSQPNRLLTRQRIVFDVTSNKELNHQKISMTMSTSFMLISACILSVVILILIIALSFTCFQCKLSTTKSMSNLSPTTPDSYLIDNKLPRIVNREQRIYPTVSNDNQRKPFEGIHIPPLSLYSNEKVSIKQDYRHNWSMNDINKYFECVEKIYNNLSERHLGEPVGSVV</sequence>
<evidence type="ECO:0000313" key="3">
    <source>
        <dbReference type="Proteomes" id="UP000663842"/>
    </source>
</evidence>
<accession>A0A819WR92</accession>
<evidence type="ECO:0008006" key="4">
    <source>
        <dbReference type="Google" id="ProtNLM"/>
    </source>
</evidence>
<dbReference type="EMBL" id="CAJOBF010004150">
    <property type="protein sequence ID" value="CAF4126128.1"/>
    <property type="molecule type" value="Genomic_DNA"/>
</dbReference>
<reference evidence="2" key="1">
    <citation type="submission" date="2021-02" db="EMBL/GenBank/DDBJ databases">
        <authorList>
            <person name="Nowell W R."/>
        </authorList>
    </citation>
    <scope>NUCLEOTIDE SEQUENCE</scope>
</reference>
<organism evidence="2 3">
    <name type="scientific">Rotaria magnacalcarata</name>
    <dbReference type="NCBI Taxonomy" id="392030"/>
    <lineage>
        <taxon>Eukaryota</taxon>
        <taxon>Metazoa</taxon>
        <taxon>Spiralia</taxon>
        <taxon>Gnathifera</taxon>
        <taxon>Rotifera</taxon>
        <taxon>Eurotatoria</taxon>
        <taxon>Bdelloidea</taxon>
        <taxon>Philodinida</taxon>
        <taxon>Philodinidae</taxon>
        <taxon>Rotaria</taxon>
    </lineage>
</organism>
<proteinExistence type="predicted"/>
<evidence type="ECO:0000256" key="1">
    <source>
        <dbReference type="SAM" id="Phobius"/>
    </source>
</evidence>
<feature type="non-terminal residue" evidence="2">
    <location>
        <position position="1"/>
    </location>
</feature>
<keyword evidence="1" id="KW-0812">Transmembrane</keyword>
<gene>
    <name evidence="2" type="ORF">UXM345_LOCUS23705</name>
</gene>